<dbReference type="InterPro" id="IPR010985">
    <property type="entry name" value="Ribbon_hlx_hlx"/>
</dbReference>
<evidence type="ECO:0000256" key="1">
    <source>
        <dbReference type="ARBA" id="ARBA00022649"/>
    </source>
</evidence>
<name>A0AAX2J1E2_KINKI</name>
<dbReference type="AlphaFoldDB" id="A0AAX2J1E2"/>
<dbReference type="Pfam" id="PF08681">
    <property type="entry name" value="TacA1"/>
    <property type="match status" value="1"/>
</dbReference>
<evidence type="ECO:0000313" key="4">
    <source>
        <dbReference type="Proteomes" id="UP000248598"/>
    </source>
</evidence>
<organism evidence="3 4">
    <name type="scientific">Kingella kingae</name>
    <dbReference type="NCBI Taxonomy" id="504"/>
    <lineage>
        <taxon>Bacteria</taxon>
        <taxon>Pseudomonadati</taxon>
        <taxon>Pseudomonadota</taxon>
        <taxon>Betaproteobacteria</taxon>
        <taxon>Neisseriales</taxon>
        <taxon>Neisseriaceae</taxon>
        <taxon>Kingella</taxon>
    </lineage>
</organism>
<evidence type="ECO:0000313" key="3">
    <source>
        <dbReference type="EMBL" id="SQH24041.1"/>
    </source>
</evidence>
<dbReference type="InterPro" id="IPR014795">
    <property type="entry name" value="TacA_1-like"/>
</dbReference>
<proteinExistence type="inferred from homology"/>
<sequence>MPQVISHENQRIAFRISSEDKAILTKAAELSHTNMTEFMLQLVSIIWCNTFAR</sequence>
<dbReference type="Proteomes" id="UP000248598">
    <property type="component" value="Chromosome 1"/>
</dbReference>
<dbReference type="EMBL" id="LS483426">
    <property type="protein sequence ID" value="SQH24041.1"/>
    <property type="molecule type" value="Genomic_DNA"/>
</dbReference>
<keyword evidence="1" id="KW-1277">Toxin-antitoxin system</keyword>
<gene>
    <name evidence="3" type="ORF">NCTC10529_00190</name>
</gene>
<comment type="similarity">
    <text evidence="2">Belongs to the TacA antitoxin family.</text>
</comment>
<evidence type="ECO:0000256" key="2">
    <source>
        <dbReference type="ARBA" id="ARBA00049988"/>
    </source>
</evidence>
<protein>
    <submittedName>
        <fullName evidence="3">Uncharacterized protein conserved in bacteria</fullName>
    </submittedName>
</protein>
<dbReference type="GO" id="GO:0006355">
    <property type="term" value="P:regulation of DNA-templated transcription"/>
    <property type="evidence" value="ECO:0007669"/>
    <property type="project" value="InterPro"/>
</dbReference>
<dbReference type="SUPFAM" id="SSF47598">
    <property type="entry name" value="Ribbon-helix-helix"/>
    <property type="match status" value="1"/>
</dbReference>
<dbReference type="Gene3D" id="1.20.5.780">
    <property type="entry name" value="Single helix bin"/>
    <property type="match status" value="1"/>
</dbReference>
<reference evidence="3 4" key="1">
    <citation type="submission" date="2018-06" db="EMBL/GenBank/DDBJ databases">
        <authorList>
            <consortium name="Pathogen Informatics"/>
            <person name="Doyle S."/>
        </authorList>
    </citation>
    <scope>NUCLEOTIDE SEQUENCE [LARGE SCALE GENOMIC DNA]</scope>
    <source>
        <strain evidence="3 4">NCTC10529</strain>
    </source>
</reference>
<dbReference type="GeneID" id="93261516"/>
<accession>A0AAX2J1E2</accession>
<dbReference type="RefSeq" id="WP_003788225.1">
    <property type="nucleotide sequence ID" value="NZ_CP045141.1"/>
</dbReference>